<evidence type="ECO:0000256" key="12">
    <source>
        <dbReference type="ARBA" id="ARBA00048679"/>
    </source>
</evidence>
<evidence type="ECO:0000256" key="3">
    <source>
        <dbReference type="ARBA" id="ARBA00022475"/>
    </source>
</evidence>
<dbReference type="SUPFAM" id="SSF56112">
    <property type="entry name" value="Protein kinase-like (PK-like)"/>
    <property type="match status" value="1"/>
</dbReference>
<dbReference type="SMART" id="SM00220">
    <property type="entry name" value="S_TKc"/>
    <property type="match status" value="1"/>
</dbReference>
<dbReference type="GO" id="GO:0005886">
    <property type="term" value="C:plasma membrane"/>
    <property type="evidence" value="ECO:0007669"/>
    <property type="project" value="UniProtKB-SubCell"/>
</dbReference>
<dbReference type="Pfam" id="PF07714">
    <property type="entry name" value="PK_Tyr_Ser-Thr"/>
    <property type="match status" value="1"/>
</dbReference>
<dbReference type="PROSITE" id="PS00107">
    <property type="entry name" value="PROTEIN_KINASE_ATP"/>
    <property type="match status" value="1"/>
</dbReference>
<evidence type="ECO:0000256" key="8">
    <source>
        <dbReference type="ARBA" id="ARBA00022777"/>
    </source>
</evidence>
<dbReference type="EC" id="2.7.11.1" evidence="2"/>
<evidence type="ECO:0000256" key="5">
    <source>
        <dbReference type="ARBA" id="ARBA00022553"/>
    </source>
</evidence>
<dbReference type="FunFam" id="3.30.200.20:FF:000415">
    <property type="entry name" value="receptor-like serine/threonine-protein kinase NCRK"/>
    <property type="match status" value="1"/>
</dbReference>
<feature type="chain" id="PRO_5024389197" description="non-specific serine/threonine protein kinase" evidence="15">
    <location>
        <begin position="24"/>
        <end position="705"/>
    </location>
</feature>
<evidence type="ECO:0000256" key="14">
    <source>
        <dbReference type="SAM" id="Phobius"/>
    </source>
</evidence>
<dbReference type="PROSITE" id="PS00108">
    <property type="entry name" value="PROTEIN_KINASE_ST"/>
    <property type="match status" value="1"/>
</dbReference>
<keyword evidence="6" id="KW-0808">Transferase</keyword>
<dbReference type="Gene3D" id="3.30.200.20">
    <property type="entry name" value="Phosphorylase Kinase, domain 1"/>
    <property type="match status" value="1"/>
</dbReference>
<evidence type="ECO:0000256" key="2">
    <source>
        <dbReference type="ARBA" id="ARBA00012513"/>
    </source>
</evidence>
<keyword evidence="5" id="KW-0597">Phosphoprotein</keyword>
<keyword evidence="3" id="KW-1003">Cell membrane</keyword>
<evidence type="ECO:0000256" key="9">
    <source>
        <dbReference type="ARBA" id="ARBA00022840"/>
    </source>
</evidence>
<reference evidence="18" key="1">
    <citation type="journal article" date="2019" name="Gigascience">
        <title>De novo genome assembly of the endangered Acer yangbiense, a plant species with extremely small populations endemic to Yunnan Province, China.</title>
        <authorList>
            <person name="Yang J."/>
            <person name="Wariss H.M."/>
            <person name="Tao L."/>
            <person name="Zhang R."/>
            <person name="Yun Q."/>
            <person name="Hollingsworth P."/>
            <person name="Dao Z."/>
            <person name="Luo G."/>
            <person name="Guo H."/>
            <person name="Ma Y."/>
            <person name="Sun W."/>
        </authorList>
    </citation>
    <scope>NUCLEOTIDE SEQUENCE [LARGE SCALE GENOMIC DNA]</scope>
    <source>
        <strain evidence="18">cv. br00</strain>
    </source>
</reference>
<comment type="catalytic activity">
    <reaction evidence="12">
        <text>L-seryl-[protein] + ATP = O-phospho-L-seryl-[protein] + ADP + H(+)</text>
        <dbReference type="Rhea" id="RHEA:17989"/>
        <dbReference type="Rhea" id="RHEA-COMP:9863"/>
        <dbReference type="Rhea" id="RHEA-COMP:11604"/>
        <dbReference type="ChEBI" id="CHEBI:15378"/>
        <dbReference type="ChEBI" id="CHEBI:29999"/>
        <dbReference type="ChEBI" id="CHEBI:30616"/>
        <dbReference type="ChEBI" id="CHEBI:83421"/>
        <dbReference type="ChEBI" id="CHEBI:456216"/>
        <dbReference type="EC" id="2.7.11.1"/>
    </reaction>
</comment>
<keyword evidence="14" id="KW-0812">Transmembrane</keyword>
<feature type="domain" description="Protein kinase" evidence="16">
    <location>
        <begin position="243"/>
        <end position="526"/>
    </location>
</feature>
<evidence type="ECO:0000256" key="1">
    <source>
        <dbReference type="ARBA" id="ARBA00004236"/>
    </source>
</evidence>
<dbReference type="InterPro" id="IPR001245">
    <property type="entry name" value="Ser-Thr/Tyr_kinase_cat_dom"/>
</dbReference>
<dbReference type="FunFam" id="1.10.510.10:FF:000395">
    <property type="entry name" value="receptor-like serine/threonine-protein kinase NCRK"/>
    <property type="match status" value="1"/>
</dbReference>
<dbReference type="PROSITE" id="PS50011">
    <property type="entry name" value="PROTEIN_KINASE_DOM"/>
    <property type="match status" value="1"/>
</dbReference>
<dbReference type="InterPro" id="IPR017441">
    <property type="entry name" value="Protein_kinase_ATP_BS"/>
</dbReference>
<keyword evidence="8" id="KW-0418">Kinase</keyword>
<sequence length="705" mass="77991">MKLQLKVALACLVGLVWIQQGFCEELSTRSGINNWTCTCAASYQGNQSYIKSNCSTSCDCSPVGIHDNCLLMHETSYEEASGQSRGTWTCSCSSDGLPKVAAGSQDTTCFTACNCTSGSLTDAQATRKHISSTIVVVILLCVILTILAFLTSITWYLCRKDKFPIQSPSFLSDRETSCNSATNLISHRASSVSEAKICVDSRTNPLSGYFRKASFSCRSKTKIIHGTLICFAYSELEHATNKFSHSNLIGLGGSSYVYRGQLKDGTTVAVKRLKAQGGPDADLLFSTEVELLAKLHHCHVVPLLGYCMEFHGKLSERLLVFEYMSNGNLRDCLDGITGGNMNWKTRVAIAIGAARGLEYLHEAAAPRILHRDVKSTNILMDELWRAKITDLGMAKRLRADGVPSSSSSPARMQGTFGYFAPEYAMIGRASLMSDVFSFGVVLLEVITGRQPIHKTTNKVEESLVLWATPRLQDSRRVISELPDPRLKGNFPEEELQIMAYLAKECLLLDPDSRPSMSEVVQILSTIAPEKSKRINIPVNLFQMSSIQSVTTDPYKEKPDSRAEDPVDAEEVLKRDRLYIEGADNTSTKYMERLILSTSKTHIWGASDDEAVDLTEPRALPININHLTSTERIPSPSQKYYSPSISGHQWIHRHHHQPQLRCSVQNAMVEDAWIHVYGFCAAVAYFHAAALHCLSLCRLLSKAAFP</sequence>
<dbReference type="Gene3D" id="1.10.510.10">
    <property type="entry name" value="Transferase(Phosphotransferase) domain 1"/>
    <property type="match status" value="1"/>
</dbReference>
<keyword evidence="7 13" id="KW-0547">Nucleotide-binding</keyword>
<evidence type="ECO:0000256" key="15">
    <source>
        <dbReference type="SAM" id="SignalP"/>
    </source>
</evidence>
<feature type="signal peptide" evidence="15">
    <location>
        <begin position="1"/>
        <end position="23"/>
    </location>
</feature>
<protein>
    <recommendedName>
        <fullName evidence="2">non-specific serine/threonine protein kinase</fullName>
        <ecNumber evidence="2">2.7.11.1</ecNumber>
    </recommendedName>
</protein>
<feature type="binding site" evidence="13">
    <location>
        <position position="271"/>
    </location>
    <ligand>
        <name>ATP</name>
        <dbReference type="ChEBI" id="CHEBI:30616"/>
    </ligand>
</feature>
<evidence type="ECO:0000256" key="7">
    <source>
        <dbReference type="ARBA" id="ARBA00022741"/>
    </source>
</evidence>
<organism evidence="17 18">
    <name type="scientific">Salix brachista</name>
    <dbReference type="NCBI Taxonomy" id="2182728"/>
    <lineage>
        <taxon>Eukaryota</taxon>
        <taxon>Viridiplantae</taxon>
        <taxon>Streptophyta</taxon>
        <taxon>Embryophyta</taxon>
        <taxon>Tracheophyta</taxon>
        <taxon>Spermatophyta</taxon>
        <taxon>Magnoliopsida</taxon>
        <taxon>eudicotyledons</taxon>
        <taxon>Gunneridae</taxon>
        <taxon>Pentapetalae</taxon>
        <taxon>rosids</taxon>
        <taxon>fabids</taxon>
        <taxon>Malpighiales</taxon>
        <taxon>Salicaceae</taxon>
        <taxon>Saliceae</taxon>
        <taxon>Salix</taxon>
    </lineage>
</organism>
<keyword evidence="14" id="KW-1133">Transmembrane helix</keyword>
<evidence type="ECO:0000259" key="16">
    <source>
        <dbReference type="PROSITE" id="PS50011"/>
    </source>
</evidence>
<proteinExistence type="predicted"/>
<keyword evidence="18" id="KW-1185">Reference proteome</keyword>
<keyword evidence="9 13" id="KW-0067">ATP-binding</keyword>
<evidence type="ECO:0000256" key="13">
    <source>
        <dbReference type="PROSITE-ProRule" id="PRU10141"/>
    </source>
</evidence>
<evidence type="ECO:0000256" key="4">
    <source>
        <dbReference type="ARBA" id="ARBA00022527"/>
    </source>
</evidence>
<evidence type="ECO:0000256" key="6">
    <source>
        <dbReference type="ARBA" id="ARBA00022679"/>
    </source>
</evidence>
<evidence type="ECO:0000256" key="10">
    <source>
        <dbReference type="ARBA" id="ARBA00023136"/>
    </source>
</evidence>
<dbReference type="AlphaFoldDB" id="A0A5N5N400"/>
<dbReference type="Proteomes" id="UP000326939">
    <property type="component" value="Chromosome 4"/>
</dbReference>
<name>A0A5N5N400_9ROSI</name>
<dbReference type="PANTHER" id="PTHR47989">
    <property type="entry name" value="OS01G0750732 PROTEIN"/>
    <property type="match status" value="1"/>
</dbReference>
<keyword evidence="15" id="KW-0732">Signal</keyword>
<dbReference type="GO" id="GO:0004674">
    <property type="term" value="F:protein serine/threonine kinase activity"/>
    <property type="evidence" value="ECO:0007669"/>
    <property type="project" value="UniProtKB-KW"/>
</dbReference>
<evidence type="ECO:0000313" key="17">
    <source>
        <dbReference type="EMBL" id="KAB5561718.1"/>
    </source>
</evidence>
<keyword evidence="4" id="KW-0723">Serine/threonine-protein kinase</keyword>
<dbReference type="InterPro" id="IPR008271">
    <property type="entry name" value="Ser/Thr_kinase_AS"/>
</dbReference>
<dbReference type="GO" id="GO:0005524">
    <property type="term" value="F:ATP binding"/>
    <property type="evidence" value="ECO:0007669"/>
    <property type="project" value="UniProtKB-UniRule"/>
</dbReference>
<dbReference type="CDD" id="cd14066">
    <property type="entry name" value="STKc_IRAK"/>
    <property type="match status" value="1"/>
</dbReference>
<comment type="subcellular location">
    <subcellularLocation>
        <location evidence="1">Cell membrane</location>
    </subcellularLocation>
</comment>
<comment type="catalytic activity">
    <reaction evidence="11">
        <text>L-threonyl-[protein] + ATP = O-phospho-L-threonyl-[protein] + ADP + H(+)</text>
        <dbReference type="Rhea" id="RHEA:46608"/>
        <dbReference type="Rhea" id="RHEA-COMP:11060"/>
        <dbReference type="Rhea" id="RHEA-COMP:11605"/>
        <dbReference type="ChEBI" id="CHEBI:15378"/>
        <dbReference type="ChEBI" id="CHEBI:30013"/>
        <dbReference type="ChEBI" id="CHEBI:30616"/>
        <dbReference type="ChEBI" id="CHEBI:61977"/>
        <dbReference type="ChEBI" id="CHEBI:456216"/>
        <dbReference type="EC" id="2.7.11.1"/>
    </reaction>
</comment>
<evidence type="ECO:0000256" key="11">
    <source>
        <dbReference type="ARBA" id="ARBA00047899"/>
    </source>
</evidence>
<dbReference type="EMBL" id="VDCV01000004">
    <property type="protein sequence ID" value="KAB5561718.1"/>
    <property type="molecule type" value="Genomic_DNA"/>
</dbReference>
<dbReference type="InterPro" id="IPR011009">
    <property type="entry name" value="Kinase-like_dom_sf"/>
</dbReference>
<evidence type="ECO:0000313" key="18">
    <source>
        <dbReference type="Proteomes" id="UP000326939"/>
    </source>
</evidence>
<dbReference type="PANTHER" id="PTHR47989:SF23">
    <property type="entry name" value="RECEPTOR-LIKE SERINE_THREONINE-PROTEIN KINASE NCRK ISOFORM X1"/>
    <property type="match status" value="1"/>
</dbReference>
<comment type="caution">
    <text evidence="17">The sequence shown here is derived from an EMBL/GenBank/DDBJ whole genome shotgun (WGS) entry which is preliminary data.</text>
</comment>
<gene>
    <name evidence="17" type="ORF">DKX38_006675</name>
</gene>
<keyword evidence="10 14" id="KW-0472">Membrane</keyword>
<dbReference type="InterPro" id="IPR000719">
    <property type="entry name" value="Prot_kinase_dom"/>
</dbReference>
<feature type="transmembrane region" description="Helical" evidence="14">
    <location>
        <begin position="134"/>
        <end position="158"/>
    </location>
</feature>
<accession>A0A5N5N400</accession>